<evidence type="ECO:0000313" key="8">
    <source>
        <dbReference type="EMBL" id="SNS36838.1"/>
    </source>
</evidence>
<keyword evidence="2" id="KW-1003">Cell membrane</keyword>
<feature type="transmembrane region" description="Helical" evidence="6">
    <location>
        <begin position="20"/>
        <end position="46"/>
    </location>
</feature>
<dbReference type="Gene3D" id="1.20.1250.20">
    <property type="entry name" value="MFS general substrate transporter like domains"/>
    <property type="match status" value="2"/>
</dbReference>
<dbReference type="GO" id="GO:0005886">
    <property type="term" value="C:plasma membrane"/>
    <property type="evidence" value="ECO:0007669"/>
    <property type="project" value="UniProtKB-SubCell"/>
</dbReference>
<evidence type="ECO:0000256" key="4">
    <source>
        <dbReference type="ARBA" id="ARBA00022989"/>
    </source>
</evidence>
<feature type="transmembrane region" description="Helical" evidence="6">
    <location>
        <begin position="256"/>
        <end position="274"/>
    </location>
</feature>
<keyword evidence="5 6" id="KW-0472">Membrane</keyword>
<sequence>MTSAALAAQPLVGGRIGAALSLAVLLCGSVCTGLVFVALVPVLPLLAAEYGGGDTGALFAQSVMTMPAIGLIAGGFGSALMIRKFGATLLLMLGLALLGTSGAAAFGLHRGELLLASRLVLGFAASMVTIATTALISARYEDITRARMIGIKGALGAVGSVAGIMIAGELGDLGGWRLPNLLYLFGFVLLALALATIPITRPAVAAGGPTGSAMQAIRLLWPIYLMVIGFGVVLMMTNTQLSFLLAEIGITKPTEASRILVVSSISSAIGGFLLGSLRQWIGIARVLPLAFACWGVGLLLLGFSHTALPAIIGSFLCGFAGGTFVPHMVASLAGSAPVALRDRAIALLYSAIFLGDFMNPLIIQPVSEALTRHGAFKLVGGICILAAVIAFARVMRRPA</sequence>
<evidence type="ECO:0000256" key="1">
    <source>
        <dbReference type="ARBA" id="ARBA00004651"/>
    </source>
</evidence>
<dbReference type="InterPro" id="IPR020846">
    <property type="entry name" value="MFS_dom"/>
</dbReference>
<evidence type="ECO:0000256" key="3">
    <source>
        <dbReference type="ARBA" id="ARBA00022692"/>
    </source>
</evidence>
<evidence type="ECO:0000256" key="2">
    <source>
        <dbReference type="ARBA" id="ARBA00022475"/>
    </source>
</evidence>
<feature type="transmembrane region" description="Helical" evidence="6">
    <location>
        <begin position="286"/>
        <end position="304"/>
    </location>
</feature>
<protein>
    <submittedName>
        <fullName evidence="8">Predicted arabinose efflux permease, MFS family</fullName>
    </submittedName>
</protein>
<feature type="transmembrane region" description="Helical" evidence="6">
    <location>
        <begin position="89"/>
        <end position="109"/>
    </location>
</feature>
<dbReference type="PROSITE" id="PS50850">
    <property type="entry name" value="MFS"/>
    <property type="match status" value="1"/>
</dbReference>
<dbReference type="Proteomes" id="UP000198281">
    <property type="component" value="Unassembled WGS sequence"/>
</dbReference>
<dbReference type="PANTHER" id="PTHR43124:SF3">
    <property type="entry name" value="CHLORAMPHENICOL EFFLUX PUMP RV0191"/>
    <property type="match status" value="1"/>
</dbReference>
<keyword evidence="3 6" id="KW-0812">Transmembrane</keyword>
<keyword evidence="4 6" id="KW-1133">Transmembrane helix</keyword>
<dbReference type="InterPro" id="IPR050189">
    <property type="entry name" value="MFS_Efflux_Transporters"/>
</dbReference>
<feature type="transmembrane region" description="Helical" evidence="6">
    <location>
        <begin position="149"/>
        <end position="168"/>
    </location>
</feature>
<accession>A0A239DXV9</accession>
<feature type="transmembrane region" description="Helical" evidence="6">
    <location>
        <begin position="180"/>
        <end position="199"/>
    </location>
</feature>
<dbReference type="Pfam" id="PF07690">
    <property type="entry name" value="MFS_1"/>
    <property type="match status" value="1"/>
</dbReference>
<feature type="domain" description="Major facilitator superfamily (MFS) profile" evidence="7">
    <location>
        <begin position="21"/>
        <end position="398"/>
    </location>
</feature>
<feature type="transmembrane region" description="Helical" evidence="6">
    <location>
        <begin position="375"/>
        <end position="395"/>
    </location>
</feature>
<dbReference type="PANTHER" id="PTHR43124">
    <property type="entry name" value="PURINE EFFLUX PUMP PBUE"/>
    <property type="match status" value="1"/>
</dbReference>
<dbReference type="SUPFAM" id="SSF103473">
    <property type="entry name" value="MFS general substrate transporter"/>
    <property type="match status" value="1"/>
</dbReference>
<gene>
    <name evidence="8" type="ORF">SAMN06295912_10582</name>
</gene>
<comment type="subcellular location">
    <subcellularLocation>
        <location evidence="1">Cell membrane</location>
        <topology evidence="1">Multi-pass membrane protein</topology>
    </subcellularLocation>
</comment>
<dbReference type="OrthoDB" id="7530524at2"/>
<name>A0A239DXV9_9SPHN</name>
<proteinExistence type="predicted"/>
<evidence type="ECO:0000256" key="5">
    <source>
        <dbReference type="ARBA" id="ARBA00023136"/>
    </source>
</evidence>
<evidence type="ECO:0000256" key="6">
    <source>
        <dbReference type="SAM" id="Phobius"/>
    </source>
</evidence>
<feature type="transmembrane region" description="Helical" evidence="6">
    <location>
        <begin position="115"/>
        <end position="137"/>
    </location>
</feature>
<reference evidence="9" key="1">
    <citation type="submission" date="2017-06" db="EMBL/GenBank/DDBJ databases">
        <authorList>
            <person name="Varghese N."/>
            <person name="Submissions S."/>
        </authorList>
    </citation>
    <scope>NUCLEOTIDE SEQUENCE [LARGE SCALE GENOMIC DNA]</scope>
    <source>
        <strain evidence="9">LNB2</strain>
    </source>
</reference>
<evidence type="ECO:0000313" key="9">
    <source>
        <dbReference type="Proteomes" id="UP000198281"/>
    </source>
</evidence>
<feature type="transmembrane region" description="Helical" evidence="6">
    <location>
        <begin position="219"/>
        <end position="236"/>
    </location>
</feature>
<dbReference type="InterPro" id="IPR036259">
    <property type="entry name" value="MFS_trans_sf"/>
</dbReference>
<dbReference type="AlphaFoldDB" id="A0A239DXV9"/>
<feature type="transmembrane region" description="Helical" evidence="6">
    <location>
        <begin position="310"/>
        <end position="332"/>
    </location>
</feature>
<evidence type="ECO:0000259" key="7">
    <source>
        <dbReference type="PROSITE" id="PS50850"/>
    </source>
</evidence>
<dbReference type="RefSeq" id="WP_089218811.1">
    <property type="nucleotide sequence ID" value="NZ_FZOS01000005.1"/>
</dbReference>
<keyword evidence="9" id="KW-1185">Reference proteome</keyword>
<dbReference type="EMBL" id="FZOS01000005">
    <property type="protein sequence ID" value="SNS36838.1"/>
    <property type="molecule type" value="Genomic_DNA"/>
</dbReference>
<organism evidence="8 9">
    <name type="scientific">Edaphosphingomonas laterariae</name>
    <dbReference type="NCBI Taxonomy" id="861865"/>
    <lineage>
        <taxon>Bacteria</taxon>
        <taxon>Pseudomonadati</taxon>
        <taxon>Pseudomonadota</taxon>
        <taxon>Alphaproteobacteria</taxon>
        <taxon>Sphingomonadales</taxon>
        <taxon>Rhizorhabdaceae</taxon>
        <taxon>Edaphosphingomonas</taxon>
    </lineage>
</organism>
<dbReference type="InterPro" id="IPR011701">
    <property type="entry name" value="MFS"/>
</dbReference>
<feature type="transmembrane region" description="Helical" evidence="6">
    <location>
        <begin position="58"/>
        <end position="82"/>
    </location>
</feature>
<dbReference type="GO" id="GO:0022857">
    <property type="term" value="F:transmembrane transporter activity"/>
    <property type="evidence" value="ECO:0007669"/>
    <property type="project" value="InterPro"/>
</dbReference>
<feature type="transmembrane region" description="Helical" evidence="6">
    <location>
        <begin position="344"/>
        <end position="363"/>
    </location>
</feature>